<protein>
    <submittedName>
        <fullName evidence="1">Uncharacterized protein</fullName>
    </submittedName>
</protein>
<accession>A0A5B0PW45</accession>
<dbReference type="Proteomes" id="UP000325313">
    <property type="component" value="Unassembled WGS sequence"/>
</dbReference>
<name>A0A5B0PW45_PUCGR</name>
<gene>
    <name evidence="1" type="ORF">PGTUg99_018133</name>
</gene>
<evidence type="ECO:0000313" key="2">
    <source>
        <dbReference type="Proteomes" id="UP000325313"/>
    </source>
</evidence>
<dbReference type="AlphaFoldDB" id="A0A5B0PW45"/>
<evidence type="ECO:0000313" key="1">
    <source>
        <dbReference type="EMBL" id="KAA1105078.1"/>
    </source>
</evidence>
<proteinExistence type="predicted"/>
<organism evidence="1 2">
    <name type="scientific">Puccinia graminis f. sp. tritici</name>
    <dbReference type="NCBI Taxonomy" id="56615"/>
    <lineage>
        <taxon>Eukaryota</taxon>
        <taxon>Fungi</taxon>
        <taxon>Dikarya</taxon>
        <taxon>Basidiomycota</taxon>
        <taxon>Pucciniomycotina</taxon>
        <taxon>Pucciniomycetes</taxon>
        <taxon>Pucciniales</taxon>
        <taxon>Pucciniaceae</taxon>
        <taxon>Puccinia</taxon>
    </lineage>
</organism>
<dbReference type="EMBL" id="VDEP01000313">
    <property type="protein sequence ID" value="KAA1105078.1"/>
    <property type="molecule type" value="Genomic_DNA"/>
</dbReference>
<comment type="caution">
    <text evidence="1">The sequence shown here is derived from an EMBL/GenBank/DDBJ whole genome shotgun (WGS) entry which is preliminary data.</text>
</comment>
<sequence>MLDWRAIYSDMNLCAAAYRRPSFVSPMPVLLCYAPGALRNLELRWNSFTTHTVLGHGHRAYEDSAENLILRDGESVNSADFQDPPIATKHLTI</sequence>
<reference evidence="1 2" key="1">
    <citation type="submission" date="2019-05" db="EMBL/GenBank/DDBJ databases">
        <title>Emergence of the Ug99 lineage of the wheat stem rust pathogen through somatic hybridization.</title>
        <authorList>
            <person name="Li F."/>
            <person name="Upadhyaya N.M."/>
            <person name="Sperschneider J."/>
            <person name="Matny O."/>
            <person name="Nguyen-Phuc H."/>
            <person name="Mago R."/>
            <person name="Raley C."/>
            <person name="Miller M.E."/>
            <person name="Silverstein K.A.T."/>
            <person name="Henningsen E."/>
            <person name="Hirsch C.D."/>
            <person name="Visser B."/>
            <person name="Pretorius Z.A."/>
            <person name="Steffenson B.J."/>
            <person name="Schwessinger B."/>
            <person name="Dodds P.N."/>
            <person name="Figueroa M."/>
        </authorList>
    </citation>
    <scope>NUCLEOTIDE SEQUENCE [LARGE SCALE GENOMIC DNA]</scope>
    <source>
        <strain evidence="1 2">Ug99</strain>
    </source>
</reference>